<name>A0ACC0L4F8_RHOML</name>
<sequence>MGGMVSAQGDVYSYGILLLEMFTGRRPTDDRFKDNCNLHNFVALSLPDQVMGIVDQAALHHQVVGEATGSTFCSGLRSEQAECLVSVFQIGVRCSAEFPHDRMNMEQVLKELLSVRDNFMEI</sequence>
<gene>
    <name evidence="1" type="ORF">RHMOL_Rhmol13G0085700</name>
</gene>
<dbReference type="Proteomes" id="UP001062846">
    <property type="component" value="Chromosome 13"/>
</dbReference>
<evidence type="ECO:0000313" key="1">
    <source>
        <dbReference type="EMBL" id="KAI8523589.1"/>
    </source>
</evidence>
<proteinExistence type="predicted"/>
<organism evidence="1 2">
    <name type="scientific">Rhododendron molle</name>
    <name type="common">Chinese azalea</name>
    <name type="synonym">Azalea mollis</name>
    <dbReference type="NCBI Taxonomy" id="49168"/>
    <lineage>
        <taxon>Eukaryota</taxon>
        <taxon>Viridiplantae</taxon>
        <taxon>Streptophyta</taxon>
        <taxon>Embryophyta</taxon>
        <taxon>Tracheophyta</taxon>
        <taxon>Spermatophyta</taxon>
        <taxon>Magnoliopsida</taxon>
        <taxon>eudicotyledons</taxon>
        <taxon>Gunneridae</taxon>
        <taxon>Pentapetalae</taxon>
        <taxon>asterids</taxon>
        <taxon>Ericales</taxon>
        <taxon>Ericaceae</taxon>
        <taxon>Ericoideae</taxon>
        <taxon>Rhodoreae</taxon>
        <taxon>Rhododendron</taxon>
    </lineage>
</organism>
<keyword evidence="2" id="KW-1185">Reference proteome</keyword>
<reference evidence="1" key="1">
    <citation type="submission" date="2022-02" db="EMBL/GenBank/DDBJ databases">
        <title>Plant Genome Project.</title>
        <authorList>
            <person name="Zhang R.-G."/>
        </authorList>
    </citation>
    <scope>NUCLEOTIDE SEQUENCE</scope>
    <source>
        <strain evidence="1">AT1</strain>
    </source>
</reference>
<accession>A0ACC0L4F8</accession>
<comment type="caution">
    <text evidence="1">The sequence shown here is derived from an EMBL/GenBank/DDBJ whole genome shotgun (WGS) entry which is preliminary data.</text>
</comment>
<protein>
    <submittedName>
        <fullName evidence="1">Uncharacterized protein</fullName>
    </submittedName>
</protein>
<dbReference type="EMBL" id="CM046400">
    <property type="protein sequence ID" value="KAI8523589.1"/>
    <property type="molecule type" value="Genomic_DNA"/>
</dbReference>
<evidence type="ECO:0000313" key="2">
    <source>
        <dbReference type="Proteomes" id="UP001062846"/>
    </source>
</evidence>